<gene>
    <name evidence="10" type="primary">ctaG</name>
    <name evidence="12" type="ORF">KEU06_24920</name>
</gene>
<evidence type="ECO:0000256" key="11">
    <source>
        <dbReference type="SAM" id="MobiDB-lite"/>
    </source>
</evidence>
<feature type="region of interest" description="Disordered" evidence="11">
    <location>
        <begin position="193"/>
        <end position="217"/>
    </location>
</feature>
<dbReference type="AlphaFoldDB" id="A0A942E1U2"/>
<keyword evidence="13" id="KW-1185">Reference proteome</keyword>
<comment type="function">
    <text evidence="1 10">Exerts its effect at some terminal stage of cytochrome c oxidase synthesis, probably by being involved in the insertion of the copper B into subunit I.</text>
</comment>
<comment type="caution">
    <text evidence="12">The sequence shown here is derived from an EMBL/GenBank/DDBJ whole genome shotgun (WGS) entry which is preliminary data.</text>
</comment>
<evidence type="ECO:0000313" key="13">
    <source>
        <dbReference type="Proteomes" id="UP000680348"/>
    </source>
</evidence>
<dbReference type="Pfam" id="PF04442">
    <property type="entry name" value="CtaG_Cox11"/>
    <property type="match status" value="1"/>
</dbReference>
<evidence type="ECO:0000256" key="5">
    <source>
        <dbReference type="ARBA" id="ARBA00022692"/>
    </source>
</evidence>
<evidence type="ECO:0000256" key="2">
    <source>
        <dbReference type="ARBA" id="ARBA00004382"/>
    </source>
</evidence>
<dbReference type="GO" id="GO:0005886">
    <property type="term" value="C:plasma membrane"/>
    <property type="evidence" value="ECO:0007669"/>
    <property type="project" value="UniProtKB-SubCell"/>
</dbReference>
<keyword evidence="8 10" id="KW-0186">Copper</keyword>
<dbReference type="Gene3D" id="2.60.370.10">
    <property type="entry name" value="Ctag/Cox11"/>
    <property type="match status" value="1"/>
</dbReference>
<evidence type="ECO:0000256" key="4">
    <source>
        <dbReference type="ARBA" id="ARBA00015384"/>
    </source>
</evidence>
<dbReference type="PANTHER" id="PTHR21320:SF3">
    <property type="entry name" value="CYTOCHROME C OXIDASE ASSEMBLY PROTEIN COX11, MITOCHONDRIAL-RELATED"/>
    <property type="match status" value="1"/>
</dbReference>
<name>A0A942E1U2_9HYPH</name>
<evidence type="ECO:0000256" key="8">
    <source>
        <dbReference type="ARBA" id="ARBA00023008"/>
    </source>
</evidence>
<evidence type="ECO:0000256" key="7">
    <source>
        <dbReference type="ARBA" id="ARBA00022989"/>
    </source>
</evidence>
<sequence length="217" mass="24399">MRRRQGKMWSLAASAGILSVMTALVAYSPALYRMFCDLTGYGGTVQRSAEVVKRGPSPSNESIKVFFDANVAPGLPWEFRPEQRSVETKFGEPTKVYYYAKNISNETVVARATFNVTPYQTAPFFFKIECFCFTEEKLGPGESARMPLVLYLDEQMLKDEDAKPFREVTLSYTFFKQKNLAAEQIDAARDLAKGSDDTDARLTGSSTVEFDNDAPRR</sequence>
<keyword evidence="9 10" id="KW-0472">Membrane</keyword>
<keyword evidence="10" id="KW-1003">Cell membrane</keyword>
<comment type="subcellular location">
    <subcellularLocation>
        <location evidence="2 10">Cell inner membrane</location>
        <topology evidence="2 10">Single-pass type II membrane protein</topology>
        <orientation evidence="2 10">Periplasmic side</orientation>
    </subcellularLocation>
</comment>
<proteinExistence type="inferred from homology"/>
<keyword evidence="10" id="KW-0997">Cell inner membrane</keyword>
<dbReference type="RefSeq" id="WP_188257416.1">
    <property type="nucleotide sequence ID" value="NZ_JABVCF010000017.1"/>
</dbReference>
<evidence type="ECO:0000256" key="9">
    <source>
        <dbReference type="ARBA" id="ARBA00023136"/>
    </source>
</evidence>
<keyword evidence="5 10" id="KW-0812">Transmembrane</keyword>
<evidence type="ECO:0000313" key="12">
    <source>
        <dbReference type="EMBL" id="MBS3651856.1"/>
    </source>
</evidence>
<evidence type="ECO:0000256" key="1">
    <source>
        <dbReference type="ARBA" id="ARBA00004007"/>
    </source>
</evidence>
<evidence type="ECO:0000256" key="10">
    <source>
        <dbReference type="HAMAP-Rule" id="MF_00155"/>
    </source>
</evidence>
<keyword evidence="7 10" id="KW-1133">Transmembrane helix</keyword>
<dbReference type="EMBL" id="JAGWCR010000017">
    <property type="protein sequence ID" value="MBS3651856.1"/>
    <property type="molecule type" value="Genomic_DNA"/>
</dbReference>
<reference evidence="12" key="1">
    <citation type="submission" date="2021-04" db="EMBL/GenBank/DDBJ databases">
        <title>Pseudaminobacter soli sp. nov., isolated from paddy soil contaminated by heavy metals.</title>
        <authorList>
            <person name="Zhang K."/>
        </authorList>
    </citation>
    <scope>NUCLEOTIDE SEQUENCE</scope>
    <source>
        <strain evidence="12">19-2017</strain>
    </source>
</reference>
<keyword evidence="6 10" id="KW-0735">Signal-anchor</keyword>
<organism evidence="12 13">
    <name type="scientific">Pseudaminobacter soli</name>
    <name type="common">ex Zhang et al. 2022</name>
    <dbReference type="NCBI Taxonomy" id="2831468"/>
    <lineage>
        <taxon>Bacteria</taxon>
        <taxon>Pseudomonadati</taxon>
        <taxon>Pseudomonadota</taxon>
        <taxon>Alphaproteobacteria</taxon>
        <taxon>Hyphomicrobiales</taxon>
        <taxon>Phyllobacteriaceae</taxon>
        <taxon>Pseudaminobacter</taxon>
    </lineage>
</organism>
<dbReference type="NCBIfam" id="NF003465">
    <property type="entry name" value="PRK05089.1"/>
    <property type="match status" value="1"/>
</dbReference>
<dbReference type="InterPro" id="IPR023471">
    <property type="entry name" value="CtaG/Cox11_dom_sf"/>
</dbReference>
<dbReference type="GO" id="GO:0008535">
    <property type="term" value="P:respiratory chain complex IV assembly"/>
    <property type="evidence" value="ECO:0007669"/>
    <property type="project" value="UniProtKB-UniRule"/>
</dbReference>
<dbReference type="HAMAP" id="MF_00155">
    <property type="entry name" value="CtaG"/>
    <property type="match status" value="1"/>
</dbReference>
<dbReference type="InterPro" id="IPR007533">
    <property type="entry name" value="Cyt_c_oxidase_assmbl_CtaG"/>
</dbReference>
<dbReference type="Proteomes" id="UP000680348">
    <property type="component" value="Unassembled WGS sequence"/>
</dbReference>
<accession>A0A942E1U2</accession>
<comment type="similarity">
    <text evidence="3 10">Belongs to the COX11/CtaG family.</text>
</comment>
<dbReference type="GO" id="GO:0005507">
    <property type="term" value="F:copper ion binding"/>
    <property type="evidence" value="ECO:0007669"/>
    <property type="project" value="InterPro"/>
</dbReference>
<feature type="topological domain" description="Periplasmic" evidence="10">
    <location>
        <begin position="29"/>
        <end position="217"/>
    </location>
</feature>
<feature type="topological domain" description="Cytoplasmic" evidence="10">
    <location>
        <begin position="1"/>
        <end position="6"/>
    </location>
</feature>
<evidence type="ECO:0000256" key="6">
    <source>
        <dbReference type="ARBA" id="ARBA00022968"/>
    </source>
</evidence>
<evidence type="ECO:0000256" key="3">
    <source>
        <dbReference type="ARBA" id="ARBA00009620"/>
    </source>
</evidence>
<dbReference type="PANTHER" id="PTHR21320">
    <property type="entry name" value="CYTOCHROME C OXIDASE ASSEMBLY PROTEIN COX11-RELATED"/>
    <property type="match status" value="1"/>
</dbReference>
<protein>
    <recommendedName>
        <fullName evidence="4 10">Cytochrome c oxidase assembly protein CtaG</fullName>
    </recommendedName>
</protein>
<dbReference type="SUPFAM" id="SSF110111">
    <property type="entry name" value="Ctag/Cox11"/>
    <property type="match status" value="1"/>
</dbReference>